<evidence type="ECO:0008006" key="3">
    <source>
        <dbReference type="Google" id="ProtNLM"/>
    </source>
</evidence>
<evidence type="ECO:0000313" key="2">
    <source>
        <dbReference type="Proteomes" id="UP000094652"/>
    </source>
</evidence>
<sequence>MRFNINWDIFKVKNPRYEDSFEEMCRHLFCRIFGITGYDFQSNYNQTGLEMEPIEFEGKYYGFQSKFVKNSPYEQIEESLCKKDKAFDIYKGNLDCVYIYTNADIKPIPTEDELQKFDKGLIKNSPRIRIYKKAKENNIDLIYITRENFSHILNEERNLDIAEFYFGIGNEIDFINSCISDEDAKFLASPKYLEIKLCNNRKEQLDTNALICKNTISLLKGDPGTGKSEILKSIFTSYGSAHAENRDMVYKVLENKVLPVFIRLKEIINGNLEEFIRVRMADYSLKIYDKNNLSYLYVLDGIDEISFDYANKISLFLMRLNKQATTYAIVLSSRTNSPNIAILKGILNEIEEFQIEKLNDTYIEKYFEMQEDENKKLRYLSLKSNRLKLIEDLDDIFSIKLLWDNIEKVNSNTTKIALIEESTKKLLINDRVYSLNILESKQEKLRSICREISGYMQENNRLSIDLRRLQQLIYNEFTNINNNDVNDIIKCLREIFFSTPDNSSEESIFTFKHRRYEEYFLYEKVKQEFLDNPRILRELNLLSNNEFMMEVFIPQMVYDYKKNKNMLGVLSISFILDYLGSAYWRKENNVVLPKRNDWGSSEPEYQLSDELLFAIAAQTPPSLELLLNDHSLPIVDYLEDKNRWLKVVEVFHRNGHMKQTQYFISLISKIDKEEQGNKIWDNCPSFLYYRYKILGTSLLDMIKSLPDISDDNSIEGYENLESPLKSMVRAFYRIVLEFEPMFIVNNFNSIPSYHLNILCDELCKIKNLTMILSNEKFKHSLKKMLLKVDNNTYDISVEVIRKLINKDMVINDQVEKYFGSINNGNIPTWDTRQQVNVLLAAVFDKQDKVLYSNAKNQINIVQELIRNFYNNQTLLMDNIIMLLQDFDKVNDFEISKIIGIIIANLKLPIRQIKRILNSINEYLKCVDLTSVFYYINENNQEMYTQLSNPGMIMRMYNETKEKGITSYYGSYTETLLRFAKMIAIYNFEESYSIIKECINAGILRPCFRKEIIVNDVLSECLRIAKENYWYSEKELISFVSRVRKMIEFMQDSTDGGGRSSYFNYVLKKYYPSLFEDYSLDEGYTDYSEKIAYGNNSNKSIKDLLTLENLKEYYKGNIEDIDYSSKELWKTLITYEKEATGKLDILFGYFKESHYPYICGFSNCEYHYIPTSILWENSNWSDKIQDFIMEQGGHASLYNIIKMCTVIGEDSLGKKYFEQFIRLCELLVFE</sequence>
<dbReference type="STRING" id="394958.BGI42_03025"/>
<protein>
    <recommendedName>
        <fullName evidence="3">NACHT domain-containing protein</fullName>
    </recommendedName>
</protein>
<accession>A0A1D7XHB5</accession>
<gene>
    <name evidence="1" type="ORF">BGI42_03025</name>
</gene>
<dbReference type="KEGG" id="ctae:BGI42_03025"/>
<keyword evidence="2" id="KW-1185">Reference proteome</keyword>
<dbReference type="AlphaFoldDB" id="A0A1D7XHB5"/>
<organism evidence="1 2">
    <name type="scientific">Clostridium taeniosporum</name>
    <dbReference type="NCBI Taxonomy" id="394958"/>
    <lineage>
        <taxon>Bacteria</taxon>
        <taxon>Bacillati</taxon>
        <taxon>Bacillota</taxon>
        <taxon>Clostridia</taxon>
        <taxon>Eubacteriales</taxon>
        <taxon>Clostridiaceae</taxon>
        <taxon>Clostridium</taxon>
    </lineage>
</organism>
<name>A0A1D7XHB5_9CLOT</name>
<dbReference type="EMBL" id="CP017253">
    <property type="protein sequence ID" value="AOR22744.1"/>
    <property type="molecule type" value="Genomic_DNA"/>
</dbReference>
<dbReference type="Proteomes" id="UP000094652">
    <property type="component" value="Chromosome"/>
</dbReference>
<dbReference type="PROSITE" id="PS51450">
    <property type="entry name" value="LRR"/>
    <property type="match status" value="1"/>
</dbReference>
<evidence type="ECO:0000313" key="1">
    <source>
        <dbReference type="EMBL" id="AOR22744.1"/>
    </source>
</evidence>
<dbReference type="OrthoDB" id="7051144at2"/>
<dbReference type="InterPro" id="IPR027417">
    <property type="entry name" value="P-loop_NTPase"/>
</dbReference>
<proteinExistence type="predicted"/>
<dbReference type="InterPro" id="IPR001611">
    <property type="entry name" value="Leu-rich_rpt"/>
</dbReference>
<dbReference type="Gene3D" id="3.40.50.300">
    <property type="entry name" value="P-loop containing nucleotide triphosphate hydrolases"/>
    <property type="match status" value="1"/>
</dbReference>
<reference evidence="2" key="1">
    <citation type="submission" date="2016-09" db="EMBL/GenBank/DDBJ databases">
        <title>Genomics of Clostridium taeniosporum, an organism which forms endospores with ribbon-like appendages.</title>
        <authorList>
            <person name="Walker J.R."/>
        </authorList>
    </citation>
    <scope>NUCLEOTIDE SEQUENCE [LARGE SCALE GENOMIC DNA]</scope>
    <source>
        <strain evidence="2">1/k</strain>
    </source>
</reference>
<dbReference type="SUPFAM" id="SSF52540">
    <property type="entry name" value="P-loop containing nucleoside triphosphate hydrolases"/>
    <property type="match status" value="1"/>
</dbReference>
<dbReference type="RefSeq" id="WP_069678904.1">
    <property type="nucleotide sequence ID" value="NZ_CP017253.2"/>
</dbReference>